<keyword evidence="1" id="KW-1133">Transmembrane helix</keyword>
<evidence type="ECO:0000259" key="2">
    <source>
        <dbReference type="Pfam" id="PF04892"/>
    </source>
</evidence>
<name>A0A833H5C0_9LEPT</name>
<feature type="domain" description="VanZ-like" evidence="2">
    <location>
        <begin position="46"/>
        <end position="199"/>
    </location>
</feature>
<dbReference type="EMBL" id="WBUI01000001">
    <property type="protein sequence ID" value="KAB2935469.1"/>
    <property type="molecule type" value="Genomic_DNA"/>
</dbReference>
<evidence type="ECO:0000313" key="3">
    <source>
        <dbReference type="EMBL" id="KAB2935469.1"/>
    </source>
</evidence>
<keyword evidence="1" id="KW-0472">Membrane</keyword>
<evidence type="ECO:0000313" key="4">
    <source>
        <dbReference type="Proteomes" id="UP000460298"/>
    </source>
</evidence>
<feature type="transmembrane region" description="Helical" evidence="1">
    <location>
        <begin position="6"/>
        <end position="29"/>
    </location>
</feature>
<proteinExistence type="predicted"/>
<accession>A0A833H5C0</accession>
<dbReference type="InterPro" id="IPR006976">
    <property type="entry name" value="VanZ-like"/>
</dbReference>
<sequence>MDTSFRTLSAVLFIGSPISFSVALIVFIWHRIWNRFAIVPLVAPPLYTCAIYAITLFGSEQAGSLLQSEHNVASYLLFLIVTGTVLGLWITARLPENSRFYSLIVPAHMAVLAMPALVFVGQDGQGKANVIHAMWAFPLGLGFSSGLHRRFGILVSFIAALSLASVDEAIQIFVPERVFDIHDIWLNLAAASLGYALGIIRQIDGEPLYSAILERFRKLCNS</sequence>
<dbReference type="Pfam" id="PF04892">
    <property type="entry name" value="VanZ"/>
    <property type="match status" value="1"/>
</dbReference>
<feature type="transmembrane region" description="Helical" evidence="1">
    <location>
        <begin position="72"/>
        <end position="91"/>
    </location>
</feature>
<comment type="caution">
    <text evidence="3">The sequence shown here is derived from an EMBL/GenBank/DDBJ whole genome shotgun (WGS) entry which is preliminary data.</text>
</comment>
<dbReference type="NCBIfam" id="NF037970">
    <property type="entry name" value="vanZ_1"/>
    <property type="match status" value="1"/>
</dbReference>
<keyword evidence="1" id="KW-0812">Transmembrane</keyword>
<gene>
    <name evidence="3" type="ORF">F9K24_01705</name>
</gene>
<evidence type="ECO:0000256" key="1">
    <source>
        <dbReference type="SAM" id="Phobius"/>
    </source>
</evidence>
<dbReference type="Proteomes" id="UP000460298">
    <property type="component" value="Unassembled WGS sequence"/>
</dbReference>
<feature type="transmembrane region" description="Helical" evidence="1">
    <location>
        <begin position="100"/>
        <end position="120"/>
    </location>
</feature>
<dbReference type="AlphaFoldDB" id="A0A833H5C0"/>
<feature type="transmembrane region" description="Helical" evidence="1">
    <location>
        <begin position="126"/>
        <end position="144"/>
    </location>
</feature>
<feature type="transmembrane region" description="Helical" evidence="1">
    <location>
        <begin position="36"/>
        <end position="57"/>
    </location>
</feature>
<protein>
    <submittedName>
        <fullName evidence="3">VanZ family protein</fullName>
    </submittedName>
</protein>
<reference evidence="3 4" key="1">
    <citation type="submission" date="2019-10" db="EMBL/GenBank/DDBJ databases">
        <title>Extracellular Electron Transfer in a Candidatus Methanoperedens spp. Enrichment Culture.</title>
        <authorList>
            <person name="Berger S."/>
            <person name="Rangel Shaw D."/>
            <person name="Berben T."/>
            <person name="In 'T Zandt M."/>
            <person name="Frank J."/>
            <person name="Reimann J."/>
            <person name="Jetten M.S.M."/>
            <person name="Welte C.U."/>
        </authorList>
    </citation>
    <scope>NUCLEOTIDE SEQUENCE [LARGE SCALE GENOMIC DNA]</scope>
    <source>
        <strain evidence="3">SB12</strain>
    </source>
</reference>
<organism evidence="3 4">
    <name type="scientific">Leptonema illini</name>
    <dbReference type="NCBI Taxonomy" id="183"/>
    <lineage>
        <taxon>Bacteria</taxon>
        <taxon>Pseudomonadati</taxon>
        <taxon>Spirochaetota</taxon>
        <taxon>Spirochaetia</taxon>
        <taxon>Leptospirales</taxon>
        <taxon>Leptospiraceae</taxon>
        <taxon>Leptonema</taxon>
    </lineage>
</organism>